<proteinExistence type="predicted"/>
<comment type="caution">
    <text evidence="2">The sequence shown here is derived from an EMBL/GenBank/DDBJ whole genome shotgun (WGS) entry which is preliminary data.</text>
</comment>
<gene>
    <name evidence="2" type="ORF">J4709_17715</name>
</gene>
<feature type="compositionally biased region" description="Basic and acidic residues" evidence="1">
    <location>
        <begin position="77"/>
        <end position="95"/>
    </location>
</feature>
<dbReference type="RefSeq" id="WP_208242057.1">
    <property type="nucleotide sequence ID" value="NZ_JAGEPF010000010.1"/>
</dbReference>
<evidence type="ECO:0000256" key="1">
    <source>
        <dbReference type="SAM" id="MobiDB-lite"/>
    </source>
</evidence>
<evidence type="ECO:0000313" key="2">
    <source>
        <dbReference type="EMBL" id="MBO2459418.1"/>
    </source>
</evidence>
<dbReference type="Proteomes" id="UP000680206">
    <property type="component" value="Unassembled WGS sequence"/>
</dbReference>
<name>A0ABS3RRS4_9ACTN</name>
<organism evidence="2 3">
    <name type="scientific">Actinomadura violacea</name>
    <dbReference type="NCBI Taxonomy" id="2819934"/>
    <lineage>
        <taxon>Bacteria</taxon>
        <taxon>Bacillati</taxon>
        <taxon>Actinomycetota</taxon>
        <taxon>Actinomycetes</taxon>
        <taxon>Streptosporangiales</taxon>
        <taxon>Thermomonosporaceae</taxon>
        <taxon>Actinomadura</taxon>
    </lineage>
</organism>
<sequence>MFIIIVFVALVLAGALGALVYLAVFARASRSDTLFTPPDGRGARSARRVTGVYVRDYRQEGAMRDRGYAQRTGRALDAGRPEEDDGRMRGELVGR</sequence>
<reference evidence="2 3" key="1">
    <citation type="submission" date="2021-03" db="EMBL/GenBank/DDBJ databases">
        <title>Actinomadura violae sp. nov., isolated from lichen in Thailand.</title>
        <authorList>
            <person name="Kanchanasin P."/>
            <person name="Saeng-In P."/>
            <person name="Phongsopitanun W."/>
            <person name="Yuki M."/>
            <person name="Kudo T."/>
            <person name="Ohkuma M."/>
            <person name="Tanasupawat S."/>
        </authorList>
    </citation>
    <scope>NUCLEOTIDE SEQUENCE [LARGE SCALE GENOMIC DNA]</scope>
    <source>
        <strain evidence="2 3">LCR2-06</strain>
    </source>
</reference>
<keyword evidence="3" id="KW-1185">Reference proteome</keyword>
<feature type="region of interest" description="Disordered" evidence="1">
    <location>
        <begin position="70"/>
        <end position="95"/>
    </location>
</feature>
<dbReference type="EMBL" id="JAGEPF010000010">
    <property type="protein sequence ID" value="MBO2459418.1"/>
    <property type="molecule type" value="Genomic_DNA"/>
</dbReference>
<protein>
    <recommendedName>
        <fullName evidence="4">Secreted protein</fullName>
    </recommendedName>
</protein>
<accession>A0ABS3RRS4</accession>
<evidence type="ECO:0008006" key="4">
    <source>
        <dbReference type="Google" id="ProtNLM"/>
    </source>
</evidence>
<evidence type="ECO:0000313" key="3">
    <source>
        <dbReference type="Proteomes" id="UP000680206"/>
    </source>
</evidence>